<dbReference type="Pfam" id="PF00406">
    <property type="entry name" value="ADK"/>
    <property type="match status" value="1"/>
</dbReference>
<organism evidence="5 6">
    <name type="scientific">candidate division WWE3 bacterium RIFCSPLOWO2_01_FULL_39_13</name>
    <dbReference type="NCBI Taxonomy" id="1802624"/>
    <lineage>
        <taxon>Bacteria</taxon>
        <taxon>Katanobacteria</taxon>
    </lineage>
</organism>
<dbReference type="Proteomes" id="UP000178771">
    <property type="component" value="Unassembled WGS sequence"/>
</dbReference>
<evidence type="ECO:0000256" key="4">
    <source>
        <dbReference type="ARBA" id="ARBA00022777"/>
    </source>
</evidence>
<dbReference type="EMBL" id="MEVH01000007">
    <property type="protein sequence ID" value="OGC52002.1"/>
    <property type="molecule type" value="Genomic_DNA"/>
</dbReference>
<proteinExistence type="predicted"/>
<name>A0A1F4V468_UNCKA</name>
<evidence type="ECO:0008006" key="7">
    <source>
        <dbReference type="Google" id="ProtNLM"/>
    </source>
</evidence>
<dbReference type="Gene3D" id="3.40.50.300">
    <property type="entry name" value="P-loop containing nucleotide triphosphate hydrolases"/>
    <property type="match status" value="1"/>
</dbReference>
<keyword evidence="1" id="KW-0808">Transferase</keyword>
<comment type="caution">
    <text evidence="5">The sequence shown here is derived from an EMBL/GenBank/DDBJ whole genome shotgun (WGS) entry which is preliminary data.</text>
</comment>
<keyword evidence="2" id="KW-0545">Nucleotide biosynthesis</keyword>
<gene>
    <name evidence="5" type="ORF">A2982_00065</name>
</gene>
<evidence type="ECO:0000256" key="3">
    <source>
        <dbReference type="ARBA" id="ARBA00022741"/>
    </source>
</evidence>
<dbReference type="GO" id="GO:0009165">
    <property type="term" value="P:nucleotide biosynthetic process"/>
    <property type="evidence" value="ECO:0007669"/>
    <property type="project" value="UniProtKB-KW"/>
</dbReference>
<dbReference type="PANTHER" id="PTHR23359">
    <property type="entry name" value="NUCLEOTIDE KINASE"/>
    <property type="match status" value="1"/>
</dbReference>
<dbReference type="SUPFAM" id="SSF52540">
    <property type="entry name" value="P-loop containing nucleoside triphosphate hydrolases"/>
    <property type="match status" value="1"/>
</dbReference>
<evidence type="ECO:0000313" key="6">
    <source>
        <dbReference type="Proteomes" id="UP000178771"/>
    </source>
</evidence>
<dbReference type="PROSITE" id="PS00113">
    <property type="entry name" value="ADENYLATE_KINASE"/>
    <property type="match status" value="1"/>
</dbReference>
<evidence type="ECO:0000313" key="5">
    <source>
        <dbReference type="EMBL" id="OGC52002.1"/>
    </source>
</evidence>
<keyword evidence="4" id="KW-0418">Kinase</keyword>
<dbReference type="GO" id="GO:0005524">
    <property type="term" value="F:ATP binding"/>
    <property type="evidence" value="ECO:0007669"/>
    <property type="project" value="InterPro"/>
</dbReference>
<dbReference type="InterPro" id="IPR027417">
    <property type="entry name" value="P-loop_NTPase"/>
</dbReference>
<dbReference type="InterPro" id="IPR000850">
    <property type="entry name" value="Adenylat/UMP-CMP_kin"/>
</dbReference>
<dbReference type="STRING" id="1802624.A2982_00065"/>
<evidence type="ECO:0000256" key="1">
    <source>
        <dbReference type="ARBA" id="ARBA00022679"/>
    </source>
</evidence>
<evidence type="ECO:0000256" key="2">
    <source>
        <dbReference type="ARBA" id="ARBA00022727"/>
    </source>
</evidence>
<dbReference type="AlphaFoldDB" id="A0A1F4V468"/>
<keyword evidence="3" id="KW-0547">Nucleotide-binding</keyword>
<dbReference type="InterPro" id="IPR033690">
    <property type="entry name" value="Adenylat_kinase_CS"/>
</dbReference>
<protein>
    <recommendedName>
        <fullName evidence="7">Adenylate kinase</fullName>
    </recommendedName>
</protein>
<reference evidence="5 6" key="1">
    <citation type="journal article" date="2016" name="Nat. Commun.">
        <title>Thousands of microbial genomes shed light on interconnected biogeochemical processes in an aquifer system.</title>
        <authorList>
            <person name="Anantharaman K."/>
            <person name="Brown C.T."/>
            <person name="Hug L.A."/>
            <person name="Sharon I."/>
            <person name="Castelle C.J."/>
            <person name="Probst A.J."/>
            <person name="Thomas B.C."/>
            <person name="Singh A."/>
            <person name="Wilkins M.J."/>
            <person name="Karaoz U."/>
            <person name="Brodie E.L."/>
            <person name="Williams K.H."/>
            <person name="Hubbard S.S."/>
            <person name="Banfield J.F."/>
        </authorList>
    </citation>
    <scope>NUCLEOTIDE SEQUENCE [LARGE SCALE GENOMIC DNA]</scope>
</reference>
<dbReference type="GO" id="GO:0019205">
    <property type="term" value="F:nucleobase-containing compound kinase activity"/>
    <property type="evidence" value="ECO:0007669"/>
    <property type="project" value="InterPro"/>
</dbReference>
<sequence length="357" mass="41030">MDFPLYSTKDIKIKEKFNLNTPLGRKKYFAAKAGKEVAELKEYLDNNTFIGFMLAKKMAGKGTYSKIFEEIIGTSRVYQFSIGDLIRKVHQTLESDQEEKSKILEYINRKYRGYISDKTAIEALLNRSTEKVSVPTELLLALVKREIESKPRKAVFIDGFPRTLDQVSYSLYFREIMNLRDDPDFFVLIDIPESVIDARLKSRVICPVCNTSRNTRLLPTQFIKYDKAQGDFYLICDNPECNGYGKEKMIPKEGDDLGIKAIKPRLEMDGELMEQAYQLHGIPKVLLRNHVPIEESNKFDSYELTPEYSYEVTKSGKIKINETPWTIIDDDGIESHSLLAAPVVLSMIRQIHKILLG</sequence>
<accession>A0A1F4V468</accession>